<evidence type="ECO:0000313" key="3">
    <source>
        <dbReference type="Proteomes" id="UP000029518"/>
    </source>
</evidence>
<keyword evidence="1" id="KW-0812">Transmembrane</keyword>
<name>A0A089LEB6_PAEBO</name>
<dbReference type="Pfam" id="PF12730">
    <property type="entry name" value="ABC2_membrane_4"/>
    <property type="match status" value="1"/>
</dbReference>
<dbReference type="PANTHER" id="PTHR37305:SF1">
    <property type="entry name" value="MEMBRANE PROTEIN"/>
    <property type="match status" value="1"/>
</dbReference>
<feature type="transmembrane region" description="Helical" evidence="1">
    <location>
        <begin position="145"/>
        <end position="166"/>
    </location>
</feature>
<feature type="transmembrane region" description="Helical" evidence="1">
    <location>
        <begin position="107"/>
        <end position="133"/>
    </location>
</feature>
<feature type="transmembrane region" description="Helical" evidence="1">
    <location>
        <begin position="59"/>
        <end position="80"/>
    </location>
</feature>
<feature type="transmembrane region" description="Helical" evidence="1">
    <location>
        <begin position="223"/>
        <end position="243"/>
    </location>
</feature>
<organism evidence="2 3">
    <name type="scientific">Paenibacillus borealis</name>
    <dbReference type="NCBI Taxonomy" id="160799"/>
    <lineage>
        <taxon>Bacteria</taxon>
        <taxon>Bacillati</taxon>
        <taxon>Bacillota</taxon>
        <taxon>Bacilli</taxon>
        <taxon>Bacillales</taxon>
        <taxon>Paenibacillaceae</taxon>
        <taxon>Paenibacillus</taxon>
    </lineage>
</organism>
<evidence type="ECO:0000313" key="2">
    <source>
        <dbReference type="EMBL" id="AIQ58395.1"/>
    </source>
</evidence>
<dbReference type="EMBL" id="CP009285">
    <property type="protein sequence ID" value="AIQ58395.1"/>
    <property type="molecule type" value="Genomic_DNA"/>
</dbReference>
<proteinExistence type="predicted"/>
<reference evidence="2" key="1">
    <citation type="submission" date="2014-08" db="EMBL/GenBank/DDBJ databases">
        <title>Comparative genomics of the Paenibacillus odorifer group.</title>
        <authorList>
            <person name="den Bakker H.C."/>
            <person name="Tsai Y.-C.Y.-C."/>
            <person name="Martin N."/>
            <person name="Korlach J."/>
            <person name="Wiedmann M."/>
        </authorList>
    </citation>
    <scope>NUCLEOTIDE SEQUENCE [LARGE SCALE GENOMIC DNA]</scope>
    <source>
        <strain evidence="2">DSM 13188</strain>
    </source>
</reference>
<sequence>MRKFNQLVLNEWLKISKKRSFIIPYALLVLMVFVIGYIVHTVAAADTYASAAEFTADSLLPTGIGQVLVILVIVGIAGIVSKEYSQGTIKFLLIRARSRTAILASKYVTVLLYSLSMLMAATIALFVSGMIFFGLSGGDAGINEILTSLLYSTVYCIVYATIGFMLGILTKSTGVTIGATIFATTIDKIIIYRDFYKYFLFPNLNLAAYKDGGAPMPGMTLNFSIVLLCIYMVLFLFAGFAVFRRRDVA</sequence>
<evidence type="ECO:0008006" key="4">
    <source>
        <dbReference type="Google" id="ProtNLM"/>
    </source>
</evidence>
<keyword evidence="1" id="KW-1133">Transmembrane helix</keyword>
<dbReference type="OrthoDB" id="8613028at2"/>
<feature type="transmembrane region" description="Helical" evidence="1">
    <location>
        <begin position="21"/>
        <end position="39"/>
    </location>
</feature>
<gene>
    <name evidence="2" type="ORF">PBOR_16730</name>
</gene>
<dbReference type="HOGENOM" id="CLU_050687_0_1_9"/>
<dbReference type="KEGG" id="pbd:PBOR_16730"/>
<evidence type="ECO:0000256" key="1">
    <source>
        <dbReference type="SAM" id="Phobius"/>
    </source>
</evidence>
<keyword evidence="3" id="KW-1185">Reference proteome</keyword>
<dbReference type="AlphaFoldDB" id="A0A089LEB6"/>
<keyword evidence="1" id="KW-0472">Membrane</keyword>
<feature type="transmembrane region" description="Helical" evidence="1">
    <location>
        <begin position="173"/>
        <end position="192"/>
    </location>
</feature>
<dbReference type="Proteomes" id="UP000029518">
    <property type="component" value="Chromosome"/>
</dbReference>
<dbReference type="RefSeq" id="WP_042213270.1">
    <property type="nucleotide sequence ID" value="NZ_CP009285.1"/>
</dbReference>
<accession>A0A089LEB6</accession>
<dbReference type="PANTHER" id="PTHR37305">
    <property type="entry name" value="INTEGRAL MEMBRANE PROTEIN-RELATED"/>
    <property type="match status" value="1"/>
</dbReference>
<protein>
    <recommendedName>
        <fullName evidence="4">ABC transporter permease</fullName>
    </recommendedName>
</protein>